<gene>
    <name evidence="3" type="ORF">GCM10010411_63260</name>
</gene>
<dbReference type="RefSeq" id="WP_344546138.1">
    <property type="nucleotide sequence ID" value="NZ_BAAATD010000009.1"/>
</dbReference>
<dbReference type="Gene3D" id="3.40.50.720">
    <property type="entry name" value="NAD(P)-binding Rossmann-like Domain"/>
    <property type="match status" value="1"/>
</dbReference>
<name>A0ABP6CNP4_9ACTN</name>
<keyword evidence="4" id="KW-1185">Reference proteome</keyword>
<evidence type="ECO:0000259" key="2">
    <source>
        <dbReference type="Pfam" id="PF00107"/>
    </source>
</evidence>
<dbReference type="EMBL" id="BAAATD010000009">
    <property type="protein sequence ID" value="GAA2618978.1"/>
    <property type="molecule type" value="Genomic_DNA"/>
</dbReference>
<dbReference type="InterPro" id="IPR013149">
    <property type="entry name" value="ADH-like_C"/>
</dbReference>
<evidence type="ECO:0000313" key="4">
    <source>
        <dbReference type="Proteomes" id="UP001501509"/>
    </source>
</evidence>
<dbReference type="Proteomes" id="UP001501509">
    <property type="component" value="Unassembled WGS sequence"/>
</dbReference>
<dbReference type="PANTHER" id="PTHR43205:SF7">
    <property type="entry name" value="PROSTAGLANDIN REDUCTASE 1"/>
    <property type="match status" value="1"/>
</dbReference>
<feature type="compositionally biased region" description="Low complexity" evidence="1">
    <location>
        <begin position="104"/>
        <end position="125"/>
    </location>
</feature>
<comment type="caution">
    <text evidence="3">The sequence shown here is derived from an EMBL/GenBank/DDBJ whole genome shotgun (WGS) entry which is preliminary data.</text>
</comment>
<feature type="compositionally biased region" description="Basic and acidic residues" evidence="1">
    <location>
        <begin position="134"/>
        <end position="152"/>
    </location>
</feature>
<proteinExistence type="predicted"/>
<dbReference type="InterPro" id="IPR036291">
    <property type="entry name" value="NAD(P)-bd_dom_sf"/>
</dbReference>
<feature type="region of interest" description="Disordered" evidence="1">
    <location>
        <begin position="104"/>
        <end position="152"/>
    </location>
</feature>
<dbReference type="Pfam" id="PF00107">
    <property type="entry name" value="ADH_zinc_N"/>
    <property type="match status" value="1"/>
</dbReference>
<dbReference type="InterPro" id="IPR045010">
    <property type="entry name" value="MDR_fam"/>
</dbReference>
<evidence type="ECO:0000256" key="1">
    <source>
        <dbReference type="SAM" id="MobiDB-lite"/>
    </source>
</evidence>
<dbReference type="PANTHER" id="PTHR43205">
    <property type="entry name" value="PROSTAGLANDIN REDUCTASE"/>
    <property type="match status" value="1"/>
</dbReference>
<reference evidence="4" key="1">
    <citation type="journal article" date="2019" name="Int. J. Syst. Evol. Microbiol.">
        <title>The Global Catalogue of Microorganisms (GCM) 10K type strain sequencing project: providing services to taxonomists for standard genome sequencing and annotation.</title>
        <authorList>
            <consortium name="The Broad Institute Genomics Platform"/>
            <consortium name="The Broad Institute Genome Sequencing Center for Infectious Disease"/>
            <person name="Wu L."/>
            <person name="Ma J."/>
        </authorList>
    </citation>
    <scope>NUCLEOTIDE SEQUENCE [LARGE SCALE GENOMIC DNA]</scope>
    <source>
        <strain evidence="4">JCM 6833</strain>
    </source>
</reference>
<organism evidence="3 4">
    <name type="scientific">Actinomadura fulvescens</name>
    <dbReference type="NCBI Taxonomy" id="46160"/>
    <lineage>
        <taxon>Bacteria</taxon>
        <taxon>Bacillati</taxon>
        <taxon>Actinomycetota</taxon>
        <taxon>Actinomycetes</taxon>
        <taxon>Streptosporangiales</taxon>
        <taxon>Thermomonosporaceae</taxon>
        <taxon>Actinomadura</taxon>
    </lineage>
</organism>
<accession>A0ABP6CNP4</accession>
<feature type="domain" description="Alcohol dehydrogenase-like C-terminal" evidence="2">
    <location>
        <begin position="18"/>
        <end position="99"/>
    </location>
</feature>
<evidence type="ECO:0000313" key="3">
    <source>
        <dbReference type="EMBL" id="GAA2618978.1"/>
    </source>
</evidence>
<sequence>MAPVQRGDTVFISAAAGAVGSVAGQLARRLGATTVIGSAGGSDKAARLVDDFGLDIGLDRCESPIGAQLAEVAPGGIDVYLDNVGGDHLEAAIAAARAGRCAGCSSTPTSRCSPSGPSRPQPGSRTARRQLAAHRADRGGRTRTGPGRDRTL</sequence>
<protein>
    <recommendedName>
        <fullName evidence="2">Alcohol dehydrogenase-like C-terminal domain-containing protein</fullName>
    </recommendedName>
</protein>
<dbReference type="SUPFAM" id="SSF51735">
    <property type="entry name" value="NAD(P)-binding Rossmann-fold domains"/>
    <property type="match status" value="1"/>
</dbReference>